<dbReference type="PANTHER" id="PTHR12542">
    <property type="entry name" value="EXOCYST COMPLEX PROTEIN EXO70"/>
    <property type="match status" value="1"/>
</dbReference>
<reference evidence="5 6" key="1">
    <citation type="submission" date="2019-04" db="EMBL/GenBank/DDBJ databases">
        <title>An improved genome assembly and genetic linkage map for asparagus bean, Vigna unguiculata ssp. sesquipedialis.</title>
        <authorList>
            <person name="Xia Q."/>
            <person name="Zhang R."/>
            <person name="Dong Y."/>
        </authorList>
    </citation>
    <scope>NUCLEOTIDE SEQUENCE [LARGE SCALE GENOMIC DNA]</scope>
    <source>
        <tissue evidence="5">Leaf</tissue>
    </source>
</reference>
<dbReference type="InterPro" id="IPR004140">
    <property type="entry name" value="Exo70"/>
</dbReference>
<dbReference type="GO" id="GO:0000145">
    <property type="term" value="C:exocyst"/>
    <property type="evidence" value="ECO:0007669"/>
    <property type="project" value="InterPro"/>
</dbReference>
<dbReference type="InterPro" id="IPR016159">
    <property type="entry name" value="Cullin_repeat-like_dom_sf"/>
</dbReference>
<comment type="function">
    <text evidence="3">Component of the exocyst complex.</text>
</comment>
<keyword evidence="6" id="KW-1185">Reference proteome</keyword>
<dbReference type="Proteomes" id="UP000501690">
    <property type="component" value="Linkage Group LG11"/>
</dbReference>
<keyword evidence="3" id="KW-0653">Protein transport</keyword>
<evidence type="ECO:0000313" key="5">
    <source>
        <dbReference type="EMBL" id="QCE15271.1"/>
    </source>
</evidence>
<dbReference type="GO" id="GO:0005546">
    <property type="term" value="F:phosphatidylinositol-4,5-bisphosphate binding"/>
    <property type="evidence" value="ECO:0007669"/>
    <property type="project" value="InterPro"/>
</dbReference>
<feature type="domain" description="Exocyst complex subunit Exo70 C-terminal" evidence="4">
    <location>
        <begin position="61"/>
        <end position="112"/>
    </location>
</feature>
<organism evidence="5 6">
    <name type="scientific">Vigna unguiculata</name>
    <name type="common">Cowpea</name>
    <dbReference type="NCBI Taxonomy" id="3917"/>
    <lineage>
        <taxon>Eukaryota</taxon>
        <taxon>Viridiplantae</taxon>
        <taxon>Streptophyta</taxon>
        <taxon>Embryophyta</taxon>
        <taxon>Tracheophyta</taxon>
        <taxon>Spermatophyta</taxon>
        <taxon>Magnoliopsida</taxon>
        <taxon>eudicotyledons</taxon>
        <taxon>Gunneridae</taxon>
        <taxon>Pentapetalae</taxon>
        <taxon>rosids</taxon>
        <taxon>fabids</taxon>
        <taxon>Fabales</taxon>
        <taxon>Fabaceae</taxon>
        <taxon>Papilionoideae</taxon>
        <taxon>50 kb inversion clade</taxon>
        <taxon>NPAAA clade</taxon>
        <taxon>indigoferoid/millettioid clade</taxon>
        <taxon>Phaseoleae</taxon>
        <taxon>Vigna</taxon>
    </lineage>
</organism>
<dbReference type="AlphaFoldDB" id="A0A4D6NQS4"/>
<gene>
    <name evidence="5" type="ORF">DEO72_LG11g2280</name>
</gene>
<dbReference type="GO" id="GO:0015031">
    <property type="term" value="P:protein transport"/>
    <property type="evidence" value="ECO:0007669"/>
    <property type="project" value="UniProtKB-KW"/>
</dbReference>
<name>A0A4D6NQS4_VIGUN</name>
<proteinExistence type="inferred from homology"/>
<keyword evidence="2 3" id="KW-0813">Transport</keyword>
<dbReference type="GO" id="GO:0006887">
    <property type="term" value="P:exocytosis"/>
    <property type="evidence" value="ECO:0007669"/>
    <property type="project" value="UniProtKB-KW"/>
</dbReference>
<sequence>MDLDCIIVNRKYFTAFLAEFIAGFMEECSDIYSKWRRDFLEQCLRGLRLEFQTPNNNDVENWLKTCKATAKVLFPNEKRLCNYLFSGFFFTLDVYFEKVCKELTIALLSFVDTTITTDNYSPFTRP</sequence>
<dbReference type="SUPFAM" id="SSF74788">
    <property type="entry name" value="Cullin repeat-like"/>
    <property type="match status" value="1"/>
</dbReference>
<dbReference type="Gene3D" id="1.20.1280.170">
    <property type="entry name" value="Exocyst complex component Exo70"/>
    <property type="match status" value="1"/>
</dbReference>
<dbReference type="InterPro" id="IPR046364">
    <property type="entry name" value="Exo70_C"/>
</dbReference>
<dbReference type="EMBL" id="CP039355">
    <property type="protein sequence ID" value="QCE15271.1"/>
    <property type="molecule type" value="Genomic_DNA"/>
</dbReference>
<evidence type="ECO:0000256" key="2">
    <source>
        <dbReference type="ARBA" id="ARBA00022448"/>
    </source>
</evidence>
<comment type="similarity">
    <text evidence="1 3">Belongs to the EXO70 family.</text>
</comment>
<evidence type="ECO:0000313" key="6">
    <source>
        <dbReference type="Proteomes" id="UP000501690"/>
    </source>
</evidence>
<dbReference type="Pfam" id="PF03081">
    <property type="entry name" value="Exo70_C"/>
    <property type="match status" value="1"/>
</dbReference>
<evidence type="ECO:0000259" key="4">
    <source>
        <dbReference type="Pfam" id="PF03081"/>
    </source>
</evidence>
<keyword evidence="3" id="KW-0268">Exocytosis</keyword>
<accession>A0A4D6NQS4</accession>
<evidence type="ECO:0000256" key="1">
    <source>
        <dbReference type="ARBA" id="ARBA00006756"/>
    </source>
</evidence>
<dbReference type="PANTHER" id="PTHR12542:SF180">
    <property type="entry name" value="EXOCYST SUBUNIT EXO70 FAMILY PROTEIN"/>
    <property type="match status" value="1"/>
</dbReference>
<protein>
    <recommendedName>
        <fullName evidence="3">Exocyst subunit Exo70 family protein</fullName>
    </recommendedName>
</protein>
<evidence type="ECO:0000256" key="3">
    <source>
        <dbReference type="RuleBase" id="RU365026"/>
    </source>
</evidence>